<reference evidence="2 3" key="1">
    <citation type="journal article" date="2016" name="Sci. Rep.">
        <title>Genomic and phenotypic characterization of the species Acinetobacter venetianus.</title>
        <authorList>
            <person name="Fondi M."/>
            <person name="Maida I."/>
            <person name="Perrin E."/>
            <person name="Orlandini V."/>
            <person name="La Torre L."/>
            <person name="Bosi E."/>
            <person name="Negroni A."/>
            <person name="Zanaroli G."/>
            <person name="Fava F."/>
            <person name="Decorosi F."/>
            <person name="Giovannetti L."/>
            <person name="Viti C."/>
            <person name="Vaneechoutte M."/>
            <person name="Dijkshoorn L."/>
            <person name="Fani R."/>
        </authorList>
    </citation>
    <scope>NUCLEOTIDE SEQUENCE [LARGE SCALE GENOMIC DNA]</scope>
    <source>
        <strain evidence="2 3">LUH5627</strain>
    </source>
</reference>
<sequence length="100" mass="11297">MRALKLKKTLCLSVFLVCSVQMGHAAAIKESNNIKSVDKSSSLIVKALDQQKRNTAMIPSTNDEIKMLNTIRTTPSQNFFASQHERFSRFVQTIFQPHNS</sequence>
<accession>A0A150HIW7</accession>
<feature type="chain" id="PRO_5007562668" description="DUF4179 domain-containing protein" evidence="1">
    <location>
        <begin position="26"/>
        <end position="100"/>
    </location>
</feature>
<evidence type="ECO:0000313" key="3">
    <source>
        <dbReference type="Proteomes" id="UP000075680"/>
    </source>
</evidence>
<keyword evidence="1" id="KW-0732">Signal</keyword>
<name>A0A150HIW7_9GAMM</name>
<proteinExistence type="predicted"/>
<dbReference type="AlphaFoldDB" id="A0A150HIW7"/>
<evidence type="ECO:0000313" key="2">
    <source>
        <dbReference type="EMBL" id="KXZ62022.1"/>
    </source>
</evidence>
<organism evidence="2 3">
    <name type="scientific">Acinetobacter venetianus</name>
    <dbReference type="NCBI Taxonomy" id="52133"/>
    <lineage>
        <taxon>Bacteria</taxon>
        <taxon>Pseudomonadati</taxon>
        <taxon>Pseudomonadota</taxon>
        <taxon>Gammaproteobacteria</taxon>
        <taxon>Moraxellales</taxon>
        <taxon>Moraxellaceae</taxon>
        <taxon>Acinetobacter</taxon>
    </lineage>
</organism>
<evidence type="ECO:0008006" key="4">
    <source>
        <dbReference type="Google" id="ProtNLM"/>
    </source>
</evidence>
<gene>
    <name evidence="2" type="ORF">AVENLUH5627_03557</name>
</gene>
<protein>
    <recommendedName>
        <fullName evidence="4">DUF4179 domain-containing protein</fullName>
    </recommendedName>
</protein>
<dbReference type="Proteomes" id="UP000075680">
    <property type="component" value="Unassembled WGS sequence"/>
</dbReference>
<feature type="signal peptide" evidence="1">
    <location>
        <begin position="1"/>
        <end position="25"/>
    </location>
</feature>
<dbReference type="EMBL" id="JRUE01000264">
    <property type="protein sequence ID" value="KXZ62022.1"/>
    <property type="molecule type" value="Genomic_DNA"/>
</dbReference>
<comment type="caution">
    <text evidence="2">The sequence shown here is derived from an EMBL/GenBank/DDBJ whole genome shotgun (WGS) entry which is preliminary data.</text>
</comment>
<dbReference type="PATRIC" id="fig|52133.18.peg.3644"/>
<evidence type="ECO:0000256" key="1">
    <source>
        <dbReference type="SAM" id="SignalP"/>
    </source>
</evidence>